<reference evidence="11 12" key="1">
    <citation type="journal article" date="2014" name="Genome Biol. Evol.">
        <title>The secreted proteins of Achlya hypogyna and Thraustotheca clavata identify the ancestral oomycete secretome and reveal gene acquisitions by horizontal gene transfer.</title>
        <authorList>
            <person name="Misner I."/>
            <person name="Blouin N."/>
            <person name="Leonard G."/>
            <person name="Richards T.A."/>
            <person name="Lane C.E."/>
        </authorList>
    </citation>
    <scope>NUCLEOTIDE SEQUENCE [LARGE SCALE GENOMIC DNA]</scope>
    <source>
        <strain evidence="11 12">ATCC 48635</strain>
    </source>
</reference>
<dbReference type="Proteomes" id="UP000243579">
    <property type="component" value="Unassembled WGS sequence"/>
</dbReference>
<keyword evidence="4 9" id="KW-0812">Transmembrane</keyword>
<name>A0A1V9YF86_ACHHY</name>
<feature type="domain" description="Ammonium transporter AmtB-like" evidence="10">
    <location>
        <begin position="46"/>
        <end position="469"/>
    </location>
</feature>
<keyword evidence="3" id="KW-0813">Transport</keyword>
<protein>
    <submittedName>
        <fullName evidence="11">Ammonium transporter channel family</fullName>
    </submittedName>
</protein>
<evidence type="ECO:0000256" key="7">
    <source>
        <dbReference type="ARBA" id="ARBA00023177"/>
    </source>
</evidence>
<evidence type="ECO:0000256" key="3">
    <source>
        <dbReference type="ARBA" id="ARBA00022448"/>
    </source>
</evidence>
<feature type="transmembrane region" description="Helical" evidence="9">
    <location>
        <begin position="421"/>
        <end position="439"/>
    </location>
</feature>
<feature type="transmembrane region" description="Helical" evidence="9">
    <location>
        <begin position="285"/>
        <end position="306"/>
    </location>
</feature>
<keyword evidence="12" id="KW-1185">Reference proteome</keyword>
<dbReference type="OrthoDB" id="534912at2759"/>
<feature type="transmembrane region" description="Helical" evidence="9">
    <location>
        <begin position="77"/>
        <end position="100"/>
    </location>
</feature>
<evidence type="ECO:0000256" key="5">
    <source>
        <dbReference type="ARBA" id="ARBA00022989"/>
    </source>
</evidence>
<dbReference type="SUPFAM" id="SSF111352">
    <property type="entry name" value="Ammonium transporter"/>
    <property type="match status" value="1"/>
</dbReference>
<keyword evidence="7" id="KW-0924">Ammonia transport</keyword>
<feature type="transmembrane region" description="Helical" evidence="9">
    <location>
        <begin position="365"/>
        <end position="386"/>
    </location>
</feature>
<sequence length="497" mass="52740">MQRWNASTIITVSVGGEAQTVSWDQFTASVVQAQNLAFQSTLDLFWLVFGGVLVFLMMLGLALLEIGCCHKKNTKHIIVRILGDCCLTGVTFYAVGYAFAFMPGNGFIGTTGFFMQGNDFIGASASQAFRGHHYADWFFQWAIAAVAINICHGALAERITLGAYALYSVCASLFIYPVCAHWAWAETGWASMFNEHHLLWDLGIMDFAGTGCLHMFAGTSALVGCLLLGPRVGRFGAEGHAELPKQSVLLQFMGTMLLWFGWYGFNCVSTLSLGGTKGDVMAKVAVNLTLSACTAGVVTVVLDKLLGSRVVDPTQGNNGILAGCVAVTGSCAVIEPECAIVLGVLGAIVYLSLARLLVHCGIDDVVDAIPVHLGCGFLGTLAPGMFASPKGVQTFYGADRDNCGFFYSCPGGGGKQFGAQIVYALAVFAFVAACVAVVFGSMKVLGLLRVSPEAERMGMDAFEHGGSAYDDGADDEHTNKESYNNSLESPAVRGHMA</sequence>
<comment type="similarity">
    <text evidence="2">Belongs to the ammonia transporter channel (TC 1.A.11.2) family.</text>
</comment>
<dbReference type="Gene3D" id="1.10.3430.10">
    <property type="entry name" value="Ammonium transporter AmtB like domains"/>
    <property type="match status" value="1"/>
</dbReference>
<dbReference type="Pfam" id="PF00909">
    <property type="entry name" value="Ammonium_transp"/>
    <property type="match status" value="1"/>
</dbReference>
<evidence type="ECO:0000256" key="6">
    <source>
        <dbReference type="ARBA" id="ARBA00023136"/>
    </source>
</evidence>
<accession>A0A1V9YF86</accession>
<organism evidence="11 12">
    <name type="scientific">Achlya hypogyna</name>
    <name type="common">Oomycete</name>
    <name type="synonym">Protoachlya hypogyna</name>
    <dbReference type="NCBI Taxonomy" id="1202772"/>
    <lineage>
        <taxon>Eukaryota</taxon>
        <taxon>Sar</taxon>
        <taxon>Stramenopiles</taxon>
        <taxon>Oomycota</taxon>
        <taxon>Saprolegniomycetes</taxon>
        <taxon>Saprolegniales</taxon>
        <taxon>Achlyaceae</taxon>
        <taxon>Achlya</taxon>
    </lineage>
</organism>
<feature type="transmembrane region" description="Helical" evidence="9">
    <location>
        <begin position="340"/>
        <end position="358"/>
    </location>
</feature>
<evidence type="ECO:0000256" key="1">
    <source>
        <dbReference type="ARBA" id="ARBA00004141"/>
    </source>
</evidence>
<evidence type="ECO:0000259" key="10">
    <source>
        <dbReference type="Pfam" id="PF00909"/>
    </source>
</evidence>
<feature type="transmembrane region" description="Helical" evidence="9">
    <location>
        <begin position="163"/>
        <end position="184"/>
    </location>
</feature>
<evidence type="ECO:0000313" key="12">
    <source>
        <dbReference type="Proteomes" id="UP000243579"/>
    </source>
</evidence>
<feature type="transmembrane region" description="Helical" evidence="9">
    <location>
        <begin position="44"/>
        <end position="65"/>
    </location>
</feature>
<dbReference type="STRING" id="1202772.A0A1V9YF86"/>
<evidence type="ECO:0000256" key="8">
    <source>
        <dbReference type="SAM" id="MobiDB-lite"/>
    </source>
</evidence>
<dbReference type="GO" id="GO:0097272">
    <property type="term" value="P:ammonium homeostasis"/>
    <property type="evidence" value="ECO:0007669"/>
    <property type="project" value="TreeGrafter"/>
</dbReference>
<feature type="transmembrane region" description="Helical" evidence="9">
    <location>
        <begin position="248"/>
        <end position="265"/>
    </location>
</feature>
<evidence type="ECO:0000313" key="11">
    <source>
        <dbReference type="EMBL" id="OQR84405.1"/>
    </source>
</evidence>
<evidence type="ECO:0000256" key="2">
    <source>
        <dbReference type="ARBA" id="ARBA00005887"/>
    </source>
</evidence>
<dbReference type="InterPro" id="IPR029020">
    <property type="entry name" value="Ammonium/urea_transptr"/>
</dbReference>
<feature type="region of interest" description="Disordered" evidence="8">
    <location>
        <begin position="470"/>
        <end position="497"/>
    </location>
</feature>
<evidence type="ECO:0000256" key="9">
    <source>
        <dbReference type="SAM" id="Phobius"/>
    </source>
</evidence>
<evidence type="ECO:0000256" key="4">
    <source>
        <dbReference type="ARBA" id="ARBA00022692"/>
    </source>
</evidence>
<dbReference type="PANTHER" id="PTHR11730:SF6">
    <property type="entry name" value="AMMONIUM TRANSPORTER"/>
    <property type="match status" value="1"/>
</dbReference>
<dbReference type="AlphaFoldDB" id="A0A1V9YF86"/>
<proteinExistence type="inferred from homology"/>
<feature type="transmembrane region" description="Helical" evidence="9">
    <location>
        <begin position="318"/>
        <end position="334"/>
    </location>
</feature>
<dbReference type="GO" id="GO:0005886">
    <property type="term" value="C:plasma membrane"/>
    <property type="evidence" value="ECO:0007669"/>
    <property type="project" value="TreeGrafter"/>
</dbReference>
<comment type="subcellular location">
    <subcellularLocation>
        <location evidence="1">Membrane</location>
        <topology evidence="1">Multi-pass membrane protein</topology>
    </subcellularLocation>
</comment>
<gene>
    <name evidence="11" type="ORF">ACHHYP_13418</name>
</gene>
<feature type="transmembrane region" description="Helical" evidence="9">
    <location>
        <begin position="204"/>
        <end position="228"/>
    </location>
</feature>
<dbReference type="InterPro" id="IPR024041">
    <property type="entry name" value="NH4_transpt_AmtB-like_dom"/>
</dbReference>
<dbReference type="EMBL" id="JNBR01001868">
    <property type="protein sequence ID" value="OQR84405.1"/>
    <property type="molecule type" value="Genomic_DNA"/>
</dbReference>
<comment type="caution">
    <text evidence="11">The sequence shown here is derived from an EMBL/GenBank/DDBJ whole genome shotgun (WGS) entry which is preliminary data.</text>
</comment>
<keyword evidence="5 9" id="KW-1133">Transmembrane helix</keyword>
<dbReference type="PANTHER" id="PTHR11730">
    <property type="entry name" value="AMMONIUM TRANSPORTER"/>
    <property type="match status" value="1"/>
</dbReference>
<feature type="transmembrane region" description="Helical" evidence="9">
    <location>
        <begin position="138"/>
        <end position="156"/>
    </location>
</feature>
<keyword evidence="6 9" id="KW-0472">Membrane</keyword>
<dbReference type="GO" id="GO:0008519">
    <property type="term" value="F:ammonium channel activity"/>
    <property type="evidence" value="ECO:0007669"/>
    <property type="project" value="InterPro"/>
</dbReference>